<dbReference type="Pfam" id="PF13377">
    <property type="entry name" value="Peripla_BP_3"/>
    <property type="match status" value="1"/>
</dbReference>
<proteinExistence type="predicted"/>
<dbReference type="PANTHER" id="PTHR30146:SF148">
    <property type="entry name" value="HTH-TYPE TRANSCRIPTIONAL REPRESSOR PURR-RELATED"/>
    <property type="match status" value="1"/>
</dbReference>
<dbReference type="RefSeq" id="WP_062941621.1">
    <property type="nucleotide sequence ID" value="NZ_CP171845.1"/>
</dbReference>
<dbReference type="PROSITE" id="PS50932">
    <property type="entry name" value="HTH_LACI_2"/>
    <property type="match status" value="1"/>
</dbReference>
<dbReference type="InterPro" id="IPR046335">
    <property type="entry name" value="LacI/GalR-like_sensor"/>
</dbReference>
<dbReference type="SUPFAM" id="SSF47413">
    <property type="entry name" value="lambda repressor-like DNA-binding domains"/>
    <property type="match status" value="1"/>
</dbReference>
<dbReference type="InterPro" id="IPR000843">
    <property type="entry name" value="HTH_LacI"/>
</dbReference>
<dbReference type="Pfam" id="PF00356">
    <property type="entry name" value="LacI"/>
    <property type="match status" value="1"/>
</dbReference>
<dbReference type="SMART" id="SM00354">
    <property type="entry name" value="HTH_LACI"/>
    <property type="match status" value="1"/>
</dbReference>
<keyword evidence="3" id="KW-0238">DNA-binding</keyword>
<keyword evidence="2" id="KW-0805">Transcription regulation</keyword>
<dbReference type="EMBL" id="LVYU01000082">
    <property type="protein sequence ID" value="KZB01090.1"/>
    <property type="molecule type" value="Genomic_DNA"/>
</dbReference>
<gene>
    <name evidence="6" type="ORF">A4A59_15125</name>
</gene>
<dbReference type="AlphaFoldDB" id="A0A154IMB8"/>
<dbReference type="GO" id="GO:0003700">
    <property type="term" value="F:DNA-binding transcription factor activity"/>
    <property type="evidence" value="ECO:0007669"/>
    <property type="project" value="TreeGrafter"/>
</dbReference>
<dbReference type="GO" id="GO:0000976">
    <property type="term" value="F:transcription cis-regulatory region binding"/>
    <property type="evidence" value="ECO:0007669"/>
    <property type="project" value="TreeGrafter"/>
</dbReference>
<dbReference type="PANTHER" id="PTHR30146">
    <property type="entry name" value="LACI-RELATED TRANSCRIPTIONAL REPRESSOR"/>
    <property type="match status" value="1"/>
</dbReference>
<evidence type="ECO:0000256" key="2">
    <source>
        <dbReference type="ARBA" id="ARBA00023015"/>
    </source>
</evidence>
<protein>
    <submittedName>
        <fullName evidence="6">LacI family transcriptional regulator</fullName>
    </submittedName>
</protein>
<feature type="domain" description="HTH lacI-type" evidence="5">
    <location>
        <begin position="7"/>
        <end position="62"/>
    </location>
</feature>
<dbReference type="Gene3D" id="1.10.260.40">
    <property type="entry name" value="lambda repressor-like DNA-binding domains"/>
    <property type="match status" value="1"/>
</dbReference>
<dbReference type="InterPro" id="IPR028082">
    <property type="entry name" value="Peripla_BP_I"/>
</dbReference>
<reference evidence="6" key="1">
    <citation type="submission" date="2016-03" db="EMBL/GenBank/DDBJ databases">
        <title>Microsymbionts genomes from the relict species Vavilovia formosa.</title>
        <authorList>
            <person name="Chirak E."/>
            <person name="Kimeklis A."/>
            <person name="Kopat V."/>
            <person name="Andronov E."/>
        </authorList>
    </citation>
    <scope>NUCLEOTIDE SEQUENCE [LARGE SCALE GENOMIC DNA]</scope>
    <source>
        <strain evidence="6">Vaf12</strain>
    </source>
</reference>
<dbReference type="PROSITE" id="PS00356">
    <property type="entry name" value="HTH_LACI_1"/>
    <property type="match status" value="1"/>
</dbReference>
<evidence type="ECO:0000259" key="5">
    <source>
        <dbReference type="PROSITE" id="PS50932"/>
    </source>
</evidence>
<sequence length="336" mass="35727">MARIVAVSLSDIAERAGVSVKTVSGALHGGSARMSDDTRQKVKAIAEELGYVTNLAARGVRQGWLPLVGVVSDGLITSPFATEIVRGLDGAARSAGMAVFAVNHRSGQSIGSVLDEVQQFRPRAVAYAAMYHKDVALPDRLAGAVGVMINCREATGRVTALVPDEEGGAREIVRYLLVAGRRRIAFINLPGILAGTLREMGFRAALEEAGIDPAGVLPAVRRSVYSDRAPSLVASHVEALLKSGQRPDAILCGNDRVAMEVYAALARAGLRIPDDIAVASFDNQVELASRLDPPLTTMALPHRAMGRLAMEILLAEQPEPPHLQKLPFHLVERASV</sequence>
<dbReference type="SUPFAM" id="SSF53822">
    <property type="entry name" value="Periplasmic binding protein-like I"/>
    <property type="match status" value="1"/>
</dbReference>
<evidence type="ECO:0000256" key="4">
    <source>
        <dbReference type="ARBA" id="ARBA00023163"/>
    </source>
</evidence>
<dbReference type="CDD" id="cd06288">
    <property type="entry name" value="PBP1_sucrose_transcription_regulator"/>
    <property type="match status" value="1"/>
</dbReference>
<dbReference type="CDD" id="cd01392">
    <property type="entry name" value="HTH_LacI"/>
    <property type="match status" value="1"/>
</dbReference>
<dbReference type="InterPro" id="IPR010982">
    <property type="entry name" value="Lambda_DNA-bd_dom_sf"/>
</dbReference>
<keyword evidence="1" id="KW-0678">Repressor</keyword>
<evidence type="ECO:0000256" key="3">
    <source>
        <dbReference type="ARBA" id="ARBA00023125"/>
    </source>
</evidence>
<evidence type="ECO:0000256" key="1">
    <source>
        <dbReference type="ARBA" id="ARBA00022491"/>
    </source>
</evidence>
<comment type="caution">
    <text evidence="6">The sequence shown here is derived from an EMBL/GenBank/DDBJ whole genome shotgun (WGS) entry which is preliminary data.</text>
</comment>
<evidence type="ECO:0000313" key="6">
    <source>
        <dbReference type="EMBL" id="KZB01090.1"/>
    </source>
</evidence>
<keyword evidence="4" id="KW-0804">Transcription</keyword>
<dbReference type="Gene3D" id="3.40.50.2300">
    <property type="match status" value="2"/>
</dbReference>
<accession>A0A154IMB8</accession>
<organism evidence="6">
    <name type="scientific">Rhizobium leguminosarum</name>
    <dbReference type="NCBI Taxonomy" id="384"/>
    <lineage>
        <taxon>Bacteria</taxon>
        <taxon>Pseudomonadati</taxon>
        <taxon>Pseudomonadota</taxon>
        <taxon>Alphaproteobacteria</taxon>
        <taxon>Hyphomicrobiales</taxon>
        <taxon>Rhizobiaceae</taxon>
        <taxon>Rhizobium/Agrobacterium group</taxon>
        <taxon>Rhizobium</taxon>
    </lineage>
</organism>
<name>A0A154IMB8_RHILE</name>